<dbReference type="PANTHER" id="PTHR33619:SF3">
    <property type="entry name" value="POLYSACCHARIDE EXPORT PROTEIN GFCE-RELATED"/>
    <property type="match status" value="1"/>
</dbReference>
<sequence length="395" mass="41550">MNSCASEARVRRVVTALVVCLSTGLAGCSTLPGQGPSASDVAGTAQSAPNEHYDGYLVTRLDSRVAGILARKNGASFHGRFADHRPAPSQVIGVGDALLVTIWEAAAGGLFSSPVIDRASPGSHTATIPEQVVARDGSVTVPYAGRIQVAGLTPPEVERRVVKALSGKAIEPQVLVTISRNLSNSATVAGEVTQGARVPLSSRGDRILDVVATAGGIRSPVHETFITLTRGGRSATVPMQVLLTSPEENIFVWPGDTLTLTRSPQSFTAFGASGRNALVTFDALGISLEEAVAKAGGLLEYQADPSGVFLLRSETAETVRAIDPSYPIAPGVDRINVVYRVDMRDTNTYFLARQVRVENKDIVYIATAPINDLQKILQLVQMTASPAATARTLAN</sequence>
<evidence type="ECO:0000256" key="7">
    <source>
        <dbReference type="ARBA" id="ARBA00022729"/>
    </source>
</evidence>
<dbReference type="Gene3D" id="3.30.1950.10">
    <property type="entry name" value="wza like domain"/>
    <property type="match status" value="1"/>
</dbReference>
<keyword evidence="19" id="KW-1185">Reference proteome</keyword>
<dbReference type="OrthoDB" id="7198507at2"/>
<evidence type="ECO:0000259" key="15">
    <source>
        <dbReference type="Pfam" id="PF02563"/>
    </source>
</evidence>
<organism evidence="18 19">
    <name type="scientific">Siculibacillus lacustris</name>
    <dbReference type="NCBI Taxonomy" id="1549641"/>
    <lineage>
        <taxon>Bacteria</taxon>
        <taxon>Pseudomonadati</taxon>
        <taxon>Pseudomonadota</taxon>
        <taxon>Alphaproteobacteria</taxon>
        <taxon>Hyphomicrobiales</taxon>
        <taxon>Ancalomicrobiaceae</taxon>
        <taxon>Siculibacillus</taxon>
    </lineage>
</organism>
<feature type="domain" description="Soluble ligand binding" evidence="16">
    <location>
        <begin position="186"/>
        <end position="236"/>
    </location>
</feature>
<evidence type="ECO:0000259" key="16">
    <source>
        <dbReference type="Pfam" id="PF10531"/>
    </source>
</evidence>
<keyword evidence="8" id="KW-0625">Polysaccharide transport</keyword>
<protein>
    <submittedName>
        <fullName evidence="18">Polysaccharide export protein</fullName>
    </submittedName>
</protein>
<keyword evidence="13" id="KW-0998">Cell outer membrane</keyword>
<dbReference type="GO" id="GO:0009279">
    <property type="term" value="C:cell outer membrane"/>
    <property type="evidence" value="ECO:0007669"/>
    <property type="project" value="UniProtKB-SubCell"/>
</dbReference>
<keyword evidence="12" id="KW-0564">Palmitate</keyword>
<dbReference type="Proteomes" id="UP000292781">
    <property type="component" value="Unassembled WGS sequence"/>
</dbReference>
<dbReference type="Gene3D" id="3.10.560.10">
    <property type="entry name" value="Outer membrane lipoprotein wza domain like"/>
    <property type="match status" value="2"/>
</dbReference>
<evidence type="ECO:0000256" key="6">
    <source>
        <dbReference type="ARBA" id="ARBA00022692"/>
    </source>
</evidence>
<evidence type="ECO:0000256" key="3">
    <source>
        <dbReference type="ARBA" id="ARBA00022448"/>
    </source>
</evidence>
<dbReference type="Pfam" id="PF02563">
    <property type="entry name" value="Poly_export"/>
    <property type="match status" value="1"/>
</dbReference>
<dbReference type="GO" id="GO:0015288">
    <property type="term" value="F:porin activity"/>
    <property type="evidence" value="ECO:0007669"/>
    <property type="project" value="UniProtKB-KW"/>
</dbReference>
<evidence type="ECO:0000256" key="1">
    <source>
        <dbReference type="ARBA" id="ARBA00004571"/>
    </source>
</evidence>
<dbReference type="InterPro" id="IPR049712">
    <property type="entry name" value="Poly_export"/>
</dbReference>
<keyword evidence="11" id="KW-0472">Membrane</keyword>
<dbReference type="AlphaFoldDB" id="A0A4Q9VU61"/>
<evidence type="ECO:0000256" key="14">
    <source>
        <dbReference type="ARBA" id="ARBA00023288"/>
    </source>
</evidence>
<keyword evidence="14" id="KW-0449">Lipoprotein</keyword>
<evidence type="ECO:0000256" key="2">
    <source>
        <dbReference type="ARBA" id="ARBA00009450"/>
    </source>
</evidence>
<evidence type="ECO:0000256" key="11">
    <source>
        <dbReference type="ARBA" id="ARBA00023136"/>
    </source>
</evidence>
<comment type="subcellular location">
    <subcellularLocation>
        <location evidence="1">Cell outer membrane</location>
        <topology evidence="1">Multi-pass membrane protein</topology>
    </subcellularLocation>
</comment>
<dbReference type="EMBL" id="SJFN01000007">
    <property type="protein sequence ID" value="TBW39542.1"/>
    <property type="molecule type" value="Genomic_DNA"/>
</dbReference>
<feature type="domain" description="Polysaccharide export protein N-terminal" evidence="15">
    <location>
        <begin position="87"/>
        <end position="178"/>
    </location>
</feature>
<proteinExistence type="inferred from homology"/>
<dbReference type="GO" id="GO:0006811">
    <property type="term" value="P:monoatomic ion transport"/>
    <property type="evidence" value="ECO:0007669"/>
    <property type="project" value="UniProtKB-KW"/>
</dbReference>
<evidence type="ECO:0000256" key="12">
    <source>
        <dbReference type="ARBA" id="ARBA00023139"/>
    </source>
</evidence>
<keyword evidence="7" id="KW-0732">Signal</keyword>
<dbReference type="InterPro" id="IPR054765">
    <property type="entry name" value="SLBB_dom"/>
</dbReference>
<evidence type="ECO:0000256" key="10">
    <source>
        <dbReference type="ARBA" id="ARBA00023114"/>
    </source>
</evidence>
<dbReference type="InterPro" id="IPR003715">
    <property type="entry name" value="Poly_export_N"/>
</dbReference>
<keyword evidence="9" id="KW-0406">Ion transport</keyword>
<keyword evidence="6" id="KW-0812">Transmembrane</keyword>
<evidence type="ECO:0000256" key="9">
    <source>
        <dbReference type="ARBA" id="ARBA00023065"/>
    </source>
</evidence>
<evidence type="ECO:0000313" key="19">
    <source>
        <dbReference type="Proteomes" id="UP000292781"/>
    </source>
</evidence>
<keyword evidence="10" id="KW-0626">Porin</keyword>
<accession>A0A4Q9VU61</accession>
<reference evidence="18 19" key="1">
    <citation type="submission" date="2019-02" db="EMBL/GenBank/DDBJ databases">
        <title>Siculibacillus lacustris gen. nov., sp. nov., a new rosette-forming bacterium isolated from a freshwater crater lake (Lake St. Ana, Romania).</title>
        <authorList>
            <person name="Felfoldi T."/>
            <person name="Marton Z."/>
            <person name="Szabo A."/>
            <person name="Mentes A."/>
            <person name="Boka K."/>
            <person name="Marialigeti K."/>
            <person name="Mathe I."/>
            <person name="Koncz M."/>
            <person name="Schumann P."/>
            <person name="Toth E."/>
        </authorList>
    </citation>
    <scope>NUCLEOTIDE SEQUENCE [LARGE SCALE GENOMIC DNA]</scope>
    <source>
        <strain evidence="18 19">SA-279</strain>
    </source>
</reference>
<comment type="similarity">
    <text evidence="2">Belongs to the BexD/CtrA/VexA family.</text>
</comment>
<evidence type="ECO:0000256" key="4">
    <source>
        <dbReference type="ARBA" id="ARBA00022452"/>
    </source>
</evidence>
<evidence type="ECO:0000313" key="18">
    <source>
        <dbReference type="EMBL" id="TBW39542.1"/>
    </source>
</evidence>
<gene>
    <name evidence="18" type="ORF">EYW49_06650</name>
</gene>
<keyword evidence="5" id="KW-0762">Sugar transport</keyword>
<dbReference type="Pfam" id="PF10531">
    <property type="entry name" value="SLBB"/>
    <property type="match status" value="1"/>
</dbReference>
<evidence type="ECO:0000256" key="5">
    <source>
        <dbReference type="ARBA" id="ARBA00022597"/>
    </source>
</evidence>
<dbReference type="GO" id="GO:0046930">
    <property type="term" value="C:pore complex"/>
    <property type="evidence" value="ECO:0007669"/>
    <property type="project" value="UniProtKB-KW"/>
</dbReference>
<dbReference type="Pfam" id="PF22461">
    <property type="entry name" value="SLBB_2"/>
    <property type="match status" value="1"/>
</dbReference>
<evidence type="ECO:0000259" key="17">
    <source>
        <dbReference type="Pfam" id="PF22461"/>
    </source>
</evidence>
<evidence type="ECO:0000256" key="8">
    <source>
        <dbReference type="ARBA" id="ARBA00023047"/>
    </source>
</evidence>
<dbReference type="InterPro" id="IPR019554">
    <property type="entry name" value="Soluble_ligand-bd"/>
</dbReference>
<evidence type="ECO:0000256" key="13">
    <source>
        <dbReference type="ARBA" id="ARBA00023237"/>
    </source>
</evidence>
<name>A0A4Q9VU61_9HYPH</name>
<dbReference type="PANTHER" id="PTHR33619">
    <property type="entry name" value="POLYSACCHARIDE EXPORT PROTEIN GFCE-RELATED"/>
    <property type="match status" value="1"/>
</dbReference>
<keyword evidence="3" id="KW-0813">Transport</keyword>
<feature type="domain" description="SLBB" evidence="17">
    <location>
        <begin position="275"/>
        <end position="365"/>
    </location>
</feature>
<comment type="caution">
    <text evidence="18">The sequence shown here is derived from an EMBL/GenBank/DDBJ whole genome shotgun (WGS) entry which is preliminary data.</text>
</comment>
<dbReference type="GO" id="GO:0015159">
    <property type="term" value="F:polysaccharide transmembrane transporter activity"/>
    <property type="evidence" value="ECO:0007669"/>
    <property type="project" value="InterPro"/>
</dbReference>
<keyword evidence="4" id="KW-1134">Transmembrane beta strand</keyword>